<feature type="region of interest" description="Disordered" evidence="1">
    <location>
        <begin position="255"/>
        <end position="335"/>
    </location>
</feature>
<gene>
    <name evidence="2" type="ORF">BcDW1_9303</name>
</gene>
<accession>M7UEW9</accession>
<evidence type="ECO:0000313" key="3">
    <source>
        <dbReference type="Proteomes" id="UP000012045"/>
    </source>
</evidence>
<name>M7UEW9_BOTF1</name>
<organism evidence="2 3">
    <name type="scientific">Botryotinia fuckeliana (strain BcDW1)</name>
    <name type="common">Noble rot fungus</name>
    <name type="synonym">Botrytis cinerea</name>
    <dbReference type="NCBI Taxonomy" id="1290391"/>
    <lineage>
        <taxon>Eukaryota</taxon>
        <taxon>Fungi</taxon>
        <taxon>Dikarya</taxon>
        <taxon>Ascomycota</taxon>
        <taxon>Pezizomycotina</taxon>
        <taxon>Leotiomycetes</taxon>
        <taxon>Helotiales</taxon>
        <taxon>Sclerotiniaceae</taxon>
        <taxon>Botrytis</taxon>
    </lineage>
</organism>
<dbReference type="Proteomes" id="UP000012045">
    <property type="component" value="Unassembled WGS sequence"/>
</dbReference>
<evidence type="ECO:0000256" key="1">
    <source>
        <dbReference type="SAM" id="MobiDB-lite"/>
    </source>
</evidence>
<feature type="compositionally biased region" description="Acidic residues" evidence="1">
    <location>
        <begin position="255"/>
        <end position="315"/>
    </location>
</feature>
<protein>
    <submittedName>
        <fullName evidence="2">Uncharacterized protein</fullName>
    </submittedName>
</protein>
<reference evidence="3" key="1">
    <citation type="journal article" date="2013" name="Genome Announc.">
        <title>Draft genome sequence of Botrytis cinerea BcDW1, inoculum for noble rot of grape berries.</title>
        <authorList>
            <person name="Blanco-Ulate B."/>
            <person name="Allen G."/>
            <person name="Powell A.L."/>
            <person name="Cantu D."/>
        </authorList>
    </citation>
    <scope>NUCLEOTIDE SEQUENCE [LARGE SCALE GENOMIC DNA]</scope>
    <source>
        <strain evidence="3">BcDW1</strain>
    </source>
</reference>
<dbReference type="HOGENOM" id="CLU_828982_0_0_1"/>
<evidence type="ECO:0000313" key="2">
    <source>
        <dbReference type="EMBL" id="EMR82027.1"/>
    </source>
</evidence>
<dbReference type="AlphaFoldDB" id="M7UEW9"/>
<proteinExistence type="predicted"/>
<dbReference type="EMBL" id="KB708057">
    <property type="protein sequence ID" value="EMR82027.1"/>
    <property type="molecule type" value="Genomic_DNA"/>
</dbReference>
<sequence length="335" mass="38303">MVISKLIEENPPDFLSSLLRGNTIQISYLKADTPITTHIPSIIGKAISARFKNLDKHSPNQACTVLDCLGEPQTEFEAKLFRSNVSDLMDHFGKWLYTGNVEIEGWMVWDLWMFGEAFGVPRYQNDIMRALCAKASENNPSLVIMKYFGFDAVTLNRCWDQTDFTIDRARMCSVENGSVYWGNKQMLKFIMDVIVFVGFKDSNVRRLINSGGRIAEQIFKLSVEVARGKTSMAAPWKSRNLKKYLVNEAILMEDSSSDEEIGNSSEEDTKDIEEDKENTADDDNDDDEENEDEDDNDNDDDEEMRDDFKEEEEESPFTAEELLAEGHRLAQPRHV</sequence>
<dbReference type="OrthoDB" id="3562267at2759"/>